<name>A0A2H4NA99_9ORYZ</name>
<protein>
    <submittedName>
        <fullName evidence="1">InfA</fullName>
    </submittedName>
</protein>
<proteinExistence type="predicted"/>
<gene>
    <name evidence="1" type="primary">infA</name>
</gene>
<accession>A0A2H4NA99</accession>
<keyword evidence="1" id="KW-0934">Plastid</keyword>
<reference evidence="1" key="1">
    <citation type="journal article" date="2017" name="Front. Plant Sci.">
        <title>Development of Chloroplast Genomic Resources for Oryza Species Discrimination.</title>
        <authorList>
            <person name="Song Y."/>
            <person name="Chen Y."/>
            <person name="Lv J."/>
            <person name="Xu J."/>
            <person name="Zhu S."/>
            <person name="Li M."/>
            <person name="Chen N."/>
        </authorList>
    </citation>
    <scope>NUCLEOTIDE SEQUENCE</scope>
</reference>
<dbReference type="EMBL" id="MF401451">
    <property type="protein sequence ID" value="ATV81685.1"/>
    <property type="molecule type" value="Genomic_DNA"/>
</dbReference>
<dbReference type="AlphaFoldDB" id="A0A2H4NA99"/>
<keyword evidence="1" id="KW-0150">Chloroplast</keyword>
<organism evidence="1">
    <name type="scientific">Oryza latifolia</name>
    <dbReference type="NCBI Taxonomy" id="4534"/>
    <lineage>
        <taxon>Eukaryota</taxon>
        <taxon>Viridiplantae</taxon>
        <taxon>Streptophyta</taxon>
        <taxon>Embryophyta</taxon>
        <taxon>Tracheophyta</taxon>
        <taxon>Spermatophyta</taxon>
        <taxon>Magnoliopsida</taxon>
        <taxon>Liliopsida</taxon>
        <taxon>Poales</taxon>
        <taxon>Poaceae</taxon>
        <taxon>BOP clade</taxon>
        <taxon>Oryzoideae</taxon>
        <taxon>Oryzeae</taxon>
        <taxon>Oryzinae</taxon>
        <taxon>Oryza</taxon>
    </lineage>
</organism>
<sequence>MTEKKNRRKKYDRKEK</sequence>
<evidence type="ECO:0000313" key="1">
    <source>
        <dbReference type="EMBL" id="ATV81685.1"/>
    </source>
</evidence>
<geneLocation type="chloroplast" evidence="1"/>